<organism evidence="1">
    <name type="scientific">Anopheles triannulatus</name>
    <dbReference type="NCBI Taxonomy" id="58253"/>
    <lineage>
        <taxon>Eukaryota</taxon>
        <taxon>Metazoa</taxon>
        <taxon>Ecdysozoa</taxon>
        <taxon>Arthropoda</taxon>
        <taxon>Hexapoda</taxon>
        <taxon>Insecta</taxon>
        <taxon>Pterygota</taxon>
        <taxon>Neoptera</taxon>
        <taxon>Endopterygota</taxon>
        <taxon>Diptera</taxon>
        <taxon>Nematocera</taxon>
        <taxon>Culicoidea</taxon>
        <taxon>Culicidae</taxon>
        <taxon>Anophelinae</taxon>
        <taxon>Anopheles</taxon>
    </lineage>
</organism>
<proteinExistence type="predicted"/>
<reference evidence="1" key="1">
    <citation type="submission" date="2018-01" db="EMBL/GenBank/DDBJ databases">
        <title>An insight into the sialome of Amazonian anophelines.</title>
        <authorList>
            <person name="Ribeiro J.M."/>
            <person name="Scarpassa V."/>
            <person name="Calvo E."/>
        </authorList>
    </citation>
    <scope>NUCLEOTIDE SEQUENCE</scope>
    <source>
        <tissue evidence="1">Salivary glands</tissue>
    </source>
</reference>
<accession>A0A2M4B2P5</accession>
<evidence type="ECO:0000313" key="1">
    <source>
        <dbReference type="EMBL" id="MBW47319.1"/>
    </source>
</evidence>
<sequence length="73" mass="8614">MLFIQLLITCLNRYCMLFGVENRSRSAYLCEIFSEDCALLPTRKCVFYILLCIFRVIFRRGGFSVSYSSPVYY</sequence>
<protein>
    <submittedName>
        <fullName evidence="1">Putative secreted protein</fullName>
    </submittedName>
</protein>
<name>A0A2M4B2P5_9DIPT</name>
<dbReference type="EMBL" id="GGFK01013998">
    <property type="protein sequence ID" value="MBW47319.1"/>
    <property type="molecule type" value="Transcribed_RNA"/>
</dbReference>
<dbReference type="AlphaFoldDB" id="A0A2M4B2P5"/>